<dbReference type="Pfam" id="PF07690">
    <property type="entry name" value="MFS_1"/>
    <property type="match status" value="1"/>
</dbReference>
<reference evidence="7 8" key="1">
    <citation type="submission" date="2017-04" db="EMBL/GenBank/DDBJ databases">
        <authorList>
            <person name="Afonso C.L."/>
            <person name="Miller P.J."/>
            <person name="Scott M.A."/>
            <person name="Spackman E."/>
            <person name="Goraichik I."/>
            <person name="Dimitrov K.M."/>
            <person name="Suarez D.L."/>
            <person name="Swayne D.E."/>
        </authorList>
    </citation>
    <scope>NUCLEOTIDE SEQUENCE [LARGE SCALE GENOMIC DNA]</scope>
    <source>
        <strain evidence="7 8">DSM 43828</strain>
    </source>
</reference>
<dbReference type="OrthoDB" id="4532109at2"/>
<protein>
    <submittedName>
        <fullName evidence="7">Drug resistance transporter, EmrB/QacA subfamily</fullName>
    </submittedName>
</protein>
<feature type="transmembrane region" description="Helical" evidence="5">
    <location>
        <begin position="338"/>
        <end position="369"/>
    </location>
</feature>
<evidence type="ECO:0000256" key="2">
    <source>
        <dbReference type="ARBA" id="ARBA00022692"/>
    </source>
</evidence>
<dbReference type="PANTHER" id="PTHR42718:SF39">
    <property type="entry name" value="ACTINORHODIN TRANSPORTER-RELATED"/>
    <property type="match status" value="1"/>
</dbReference>
<dbReference type="GO" id="GO:0005886">
    <property type="term" value="C:plasma membrane"/>
    <property type="evidence" value="ECO:0007669"/>
    <property type="project" value="UniProtKB-SubCell"/>
</dbReference>
<evidence type="ECO:0000256" key="5">
    <source>
        <dbReference type="SAM" id="Phobius"/>
    </source>
</evidence>
<keyword evidence="8" id="KW-1185">Reference proteome</keyword>
<gene>
    <name evidence="7" type="ORF">SAMN05661093_08807</name>
</gene>
<dbReference type="Gene3D" id="1.20.1720.10">
    <property type="entry name" value="Multidrug resistance protein D"/>
    <property type="match status" value="1"/>
</dbReference>
<dbReference type="InterPro" id="IPR020846">
    <property type="entry name" value="MFS_dom"/>
</dbReference>
<feature type="domain" description="Major facilitator superfamily (MFS) profile" evidence="6">
    <location>
        <begin position="12"/>
        <end position="441"/>
    </location>
</feature>
<dbReference type="EMBL" id="FWXV01000011">
    <property type="protein sequence ID" value="SMD24934.1"/>
    <property type="molecule type" value="Genomic_DNA"/>
</dbReference>
<dbReference type="SUPFAM" id="SSF103473">
    <property type="entry name" value="MFS general substrate transporter"/>
    <property type="match status" value="1"/>
</dbReference>
<evidence type="ECO:0000256" key="1">
    <source>
        <dbReference type="ARBA" id="ARBA00004651"/>
    </source>
</evidence>
<evidence type="ECO:0000313" key="7">
    <source>
        <dbReference type="EMBL" id="SMD24934.1"/>
    </source>
</evidence>
<accession>A0A1W2FT44</accession>
<feature type="transmembrane region" description="Helical" evidence="5">
    <location>
        <begin position="389"/>
        <end position="411"/>
    </location>
</feature>
<dbReference type="AlphaFoldDB" id="A0A1W2FT44"/>
<keyword evidence="2 5" id="KW-0812">Transmembrane</keyword>
<feature type="transmembrane region" description="Helical" evidence="5">
    <location>
        <begin position="47"/>
        <end position="66"/>
    </location>
</feature>
<dbReference type="Gene3D" id="1.20.1250.20">
    <property type="entry name" value="MFS general substrate transporter like domains"/>
    <property type="match status" value="1"/>
</dbReference>
<dbReference type="PROSITE" id="PS50850">
    <property type="entry name" value="MFS"/>
    <property type="match status" value="1"/>
</dbReference>
<dbReference type="GO" id="GO:0022857">
    <property type="term" value="F:transmembrane transporter activity"/>
    <property type="evidence" value="ECO:0007669"/>
    <property type="project" value="InterPro"/>
</dbReference>
<dbReference type="CDD" id="cd17321">
    <property type="entry name" value="MFS_MMR_MDR_like"/>
    <property type="match status" value="1"/>
</dbReference>
<name>A0A1W2FT44_KIBAR</name>
<feature type="transmembrane region" description="Helical" evidence="5">
    <location>
        <begin position="266"/>
        <end position="292"/>
    </location>
</feature>
<evidence type="ECO:0000256" key="4">
    <source>
        <dbReference type="ARBA" id="ARBA00023136"/>
    </source>
</evidence>
<comment type="subcellular location">
    <subcellularLocation>
        <location evidence="1">Cell membrane</location>
        <topology evidence="1">Multi-pass membrane protein</topology>
    </subcellularLocation>
</comment>
<keyword evidence="4 5" id="KW-0472">Membrane</keyword>
<feature type="transmembrane region" description="Helical" evidence="5">
    <location>
        <begin position="140"/>
        <end position="159"/>
    </location>
</feature>
<dbReference type="RefSeq" id="WP_084433191.1">
    <property type="nucleotide sequence ID" value="NZ_FWXV01000011.1"/>
</dbReference>
<feature type="transmembrane region" description="Helical" evidence="5">
    <location>
        <begin position="418"/>
        <end position="437"/>
    </location>
</feature>
<proteinExistence type="predicted"/>
<dbReference type="Proteomes" id="UP000192674">
    <property type="component" value="Unassembled WGS sequence"/>
</dbReference>
<evidence type="ECO:0000259" key="6">
    <source>
        <dbReference type="PROSITE" id="PS50850"/>
    </source>
</evidence>
<evidence type="ECO:0000256" key="3">
    <source>
        <dbReference type="ARBA" id="ARBA00022989"/>
    </source>
</evidence>
<feature type="transmembrane region" description="Helical" evidence="5">
    <location>
        <begin position="226"/>
        <end position="245"/>
    </location>
</feature>
<dbReference type="InterPro" id="IPR011701">
    <property type="entry name" value="MFS"/>
</dbReference>
<feature type="transmembrane region" description="Helical" evidence="5">
    <location>
        <begin position="78"/>
        <end position="101"/>
    </location>
</feature>
<sequence length="458" mass="48052">MTSQLYRWRWLALAALLLAEAMNLFDSTVIPVASPVIRTDLAVSDTALQWLTAGYTLPFALLLITGGRLGDIFGRRRVFVAGVLTFVVCSVLCACAPTVAVLLTGRVLQGVSAALIIPQTFGLIRAMFTGTEVAKALGTIGPVMALSALCGPVAGGMLVDANVLSLGWRPVFLLNVPLGLAVLAVSPLIREDHSPTKPRLDLVGTLLASLGIGLLVLPLVEGNDSGWPVWTWLCMALGLAILVVFARHQRGRTSPLVEPSLFRGKVFPASLISSLLFFTVMNGLLFVLVLFLQLTQHKTPSDAALTLLPWSAGLAIGSWTAGTVLVPRFGPKVMRAGLGLVLVGLAGIAVSLTAIPLFVTGIGLGMFTVPFFGNALSGVAPHETGSASGLLNAVQQLGATIGVALLGTVFFRFGTLEAVIIAILLIVAVLALTIAMIPTRRPLRRSPGRKPRPANSKG</sequence>
<dbReference type="PANTHER" id="PTHR42718">
    <property type="entry name" value="MAJOR FACILITATOR SUPERFAMILY MULTIDRUG TRANSPORTER MFSC"/>
    <property type="match status" value="1"/>
</dbReference>
<feature type="transmembrane region" description="Helical" evidence="5">
    <location>
        <begin position="201"/>
        <end position="220"/>
    </location>
</feature>
<feature type="transmembrane region" description="Helical" evidence="5">
    <location>
        <begin position="107"/>
        <end position="128"/>
    </location>
</feature>
<dbReference type="InterPro" id="IPR036259">
    <property type="entry name" value="MFS_trans_sf"/>
</dbReference>
<organism evidence="7 8">
    <name type="scientific">Kibdelosporangium aridum</name>
    <dbReference type="NCBI Taxonomy" id="2030"/>
    <lineage>
        <taxon>Bacteria</taxon>
        <taxon>Bacillati</taxon>
        <taxon>Actinomycetota</taxon>
        <taxon>Actinomycetes</taxon>
        <taxon>Pseudonocardiales</taxon>
        <taxon>Pseudonocardiaceae</taxon>
        <taxon>Kibdelosporangium</taxon>
    </lineage>
</organism>
<feature type="transmembrane region" description="Helical" evidence="5">
    <location>
        <begin position="171"/>
        <end position="189"/>
    </location>
</feature>
<evidence type="ECO:0000313" key="8">
    <source>
        <dbReference type="Proteomes" id="UP000192674"/>
    </source>
</evidence>
<feature type="transmembrane region" description="Helical" evidence="5">
    <location>
        <begin position="304"/>
        <end position="326"/>
    </location>
</feature>
<keyword evidence="3 5" id="KW-1133">Transmembrane helix</keyword>